<dbReference type="PANTHER" id="PTHR10134">
    <property type="entry name" value="CYTOCHROME B-C1 COMPLEX SUBUNIT RIESKE, MITOCHONDRIAL"/>
    <property type="match status" value="1"/>
</dbReference>
<dbReference type="SUPFAM" id="SSF50022">
    <property type="entry name" value="ISP domain"/>
    <property type="match status" value="1"/>
</dbReference>
<keyword evidence="8" id="KW-1133">Transmembrane helix</keyword>
<evidence type="ECO:0000256" key="1">
    <source>
        <dbReference type="ARBA" id="ARBA00022714"/>
    </source>
</evidence>
<keyword evidence="3" id="KW-0408">Iron</keyword>
<evidence type="ECO:0000256" key="8">
    <source>
        <dbReference type="SAM" id="Phobius"/>
    </source>
</evidence>
<keyword evidence="1" id="KW-0001">2Fe-2S</keyword>
<dbReference type="PROSITE" id="PS51296">
    <property type="entry name" value="RIESKE"/>
    <property type="match status" value="1"/>
</dbReference>
<name>A0A7T0G1G4_9BACT</name>
<dbReference type="InterPro" id="IPR036922">
    <property type="entry name" value="Rieske_2Fe-2S_sf"/>
</dbReference>
<evidence type="ECO:0000256" key="7">
    <source>
        <dbReference type="SAM" id="MobiDB-lite"/>
    </source>
</evidence>
<protein>
    <submittedName>
        <fullName evidence="10">Rieske 2Fe-2S domain-containing protein</fullName>
    </submittedName>
</protein>
<dbReference type="EMBL" id="CP048685">
    <property type="protein sequence ID" value="QPJ63439.1"/>
    <property type="molecule type" value="Genomic_DNA"/>
</dbReference>
<evidence type="ECO:0000256" key="5">
    <source>
        <dbReference type="ARBA" id="ARBA00023157"/>
    </source>
</evidence>
<dbReference type="Proteomes" id="UP000594688">
    <property type="component" value="Chromosome"/>
</dbReference>
<dbReference type="KEGG" id="nli:G3M70_16785"/>
<evidence type="ECO:0000313" key="10">
    <source>
        <dbReference type="EMBL" id="QPJ63439.1"/>
    </source>
</evidence>
<gene>
    <name evidence="10" type="ORF">G3M70_16785</name>
</gene>
<proteinExistence type="predicted"/>
<dbReference type="GO" id="GO:0051537">
    <property type="term" value="F:2 iron, 2 sulfur cluster binding"/>
    <property type="evidence" value="ECO:0007669"/>
    <property type="project" value="UniProtKB-KW"/>
</dbReference>
<keyword evidence="8" id="KW-0812">Transmembrane</keyword>
<comment type="cofactor">
    <cofactor evidence="6">
        <name>[2Fe-2S] cluster</name>
        <dbReference type="ChEBI" id="CHEBI:190135"/>
    </cofactor>
</comment>
<dbReference type="Gene3D" id="2.102.10.10">
    <property type="entry name" value="Rieske [2Fe-2S] iron-sulphur domain"/>
    <property type="match status" value="1"/>
</dbReference>
<feature type="domain" description="Rieske" evidence="9">
    <location>
        <begin position="77"/>
        <end position="170"/>
    </location>
</feature>
<evidence type="ECO:0000256" key="2">
    <source>
        <dbReference type="ARBA" id="ARBA00022723"/>
    </source>
</evidence>
<dbReference type="InterPro" id="IPR014349">
    <property type="entry name" value="Rieske_Fe-S_prot"/>
</dbReference>
<dbReference type="InterPro" id="IPR005805">
    <property type="entry name" value="Rieske_Fe-S_prot_C"/>
</dbReference>
<reference evidence="10 11" key="1">
    <citation type="submission" date="2020-02" db="EMBL/GenBank/DDBJ databases">
        <title>Genomic and physiological characterization of two novel Nitrospinaceae genera.</title>
        <authorList>
            <person name="Mueller A.J."/>
            <person name="Jung M.-Y."/>
            <person name="Strachan C.R."/>
            <person name="Herbold C.W."/>
            <person name="Kirkegaard R.H."/>
            <person name="Daims H."/>
        </authorList>
    </citation>
    <scope>NUCLEOTIDE SEQUENCE [LARGE SCALE GENOMIC DNA]</scope>
    <source>
        <strain evidence="10">EB</strain>
    </source>
</reference>
<keyword evidence="4" id="KW-0411">Iron-sulfur</keyword>
<evidence type="ECO:0000259" key="9">
    <source>
        <dbReference type="PROSITE" id="PS51296"/>
    </source>
</evidence>
<feature type="region of interest" description="Disordered" evidence="7">
    <location>
        <begin position="1"/>
        <end position="25"/>
    </location>
</feature>
<dbReference type="AlphaFoldDB" id="A0A7T0G1G4"/>
<feature type="transmembrane region" description="Helical" evidence="8">
    <location>
        <begin position="44"/>
        <end position="66"/>
    </location>
</feature>
<sequence>MAESTEVKKPAPKKPVKPAAPAAKKKDTKAAVDTLWSRRDFFSYSGWAMFTASLGLSSLYFLRLLFPRVLFEPSPKFKAGKPGDYTVGEVSTKWVKDQRVWIVREESQLYAIFARCTHLGCTPLWLRSERKYKCPCHGSGFTMDGTNFEGPAPRPLERLKVEVGADGQIVVDKSKKFLFEKGEWGKPGSFLMA</sequence>
<evidence type="ECO:0000256" key="4">
    <source>
        <dbReference type="ARBA" id="ARBA00023014"/>
    </source>
</evidence>
<keyword evidence="8" id="KW-0472">Membrane</keyword>
<dbReference type="GO" id="GO:0046872">
    <property type="term" value="F:metal ion binding"/>
    <property type="evidence" value="ECO:0007669"/>
    <property type="project" value="UniProtKB-KW"/>
</dbReference>
<organism evidence="10 11">
    <name type="scientific">Candidatus Nitronauta litoralis</name>
    <dbReference type="NCBI Taxonomy" id="2705533"/>
    <lineage>
        <taxon>Bacteria</taxon>
        <taxon>Pseudomonadati</taxon>
        <taxon>Nitrospinota/Tectimicrobiota group</taxon>
        <taxon>Nitrospinota</taxon>
        <taxon>Nitrospinia</taxon>
        <taxon>Nitrospinales</taxon>
        <taxon>Nitrospinaceae</taxon>
        <taxon>Candidatus Nitronauta</taxon>
    </lineage>
</organism>
<evidence type="ECO:0000256" key="6">
    <source>
        <dbReference type="ARBA" id="ARBA00034078"/>
    </source>
</evidence>
<accession>A0A7T0G1G4</accession>
<dbReference type="Pfam" id="PF00355">
    <property type="entry name" value="Rieske"/>
    <property type="match status" value="1"/>
</dbReference>
<dbReference type="GO" id="GO:0016020">
    <property type="term" value="C:membrane"/>
    <property type="evidence" value="ECO:0007669"/>
    <property type="project" value="InterPro"/>
</dbReference>
<evidence type="ECO:0000256" key="3">
    <source>
        <dbReference type="ARBA" id="ARBA00023004"/>
    </source>
</evidence>
<keyword evidence="2" id="KW-0479">Metal-binding</keyword>
<evidence type="ECO:0000313" key="11">
    <source>
        <dbReference type="Proteomes" id="UP000594688"/>
    </source>
</evidence>
<dbReference type="InterPro" id="IPR017941">
    <property type="entry name" value="Rieske_2Fe-2S"/>
</dbReference>
<dbReference type="PRINTS" id="PR00162">
    <property type="entry name" value="RIESKE"/>
</dbReference>
<keyword evidence="5" id="KW-1015">Disulfide bond</keyword>